<dbReference type="OrthoDB" id="208599at2"/>
<protein>
    <recommendedName>
        <fullName evidence="3">Right handed beta helix domain-containing protein</fullName>
    </recommendedName>
</protein>
<dbReference type="InterPro" id="IPR011050">
    <property type="entry name" value="Pectin_lyase_fold/virulence"/>
</dbReference>
<dbReference type="SMART" id="SM00710">
    <property type="entry name" value="PbH1"/>
    <property type="match status" value="9"/>
</dbReference>
<organism evidence="4 5">
    <name type="scientific">Luteimonas wenzhouensis</name>
    <dbReference type="NCBI Taxonomy" id="2599615"/>
    <lineage>
        <taxon>Bacteria</taxon>
        <taxon>Pseudomonadati</taxon>
        <taxon>Pseudomonadota</taxon>
        <taxon>Gammaproteobacteria</taxon>
        <taxon>Lysobacterales</taxon>
        <taxon>Lysobacteraceae</taxon>
        <taxon>Luteimonas</taxon>
    </lineage>
</organism>
<reference evidence="4 5" key="1">
    <citation type="submission" date="2019-07" db="EMBL/GenBank/DDBJ databases">
        <title>Luteimonas sp. YD-1 nov., isolated from acidic soil.</title>
        <authorList>
            <person name="Zhou J."/>
        </authorList>
    </citation>
    <scope>NUCLEOTIDE SEQUENCE [LARGE SCALE GENOMIC DNA]</scope>
    <source>
        <strain evidence="4 5">YD-1</strain>
    </source>
</reference>
<dbReference type="RefSeq" id="WP_146310068.1">
    <property type="nucleotide sequence ID" value="NZ_VOHE01000001.1"/>
</dbReference>
<feature type="region of interest" description="Disordered" evidence="1">
    <location>
        <begin position="436"/>
        <end position="459"/>
    </location>
</feature>
<evidence type="ECO:0000313" key="4">
    <source>
        <dbReference type="EMBL" id="TWT21820.1"/>
    </source>
</evidence>
<dbReference type="PROSITE" id="PS51318">
    <property type="entry name" value="TAT"/>
    <property type="match status" value="1"/>
</dbReference>
<dbReference type="InterPro" id="IPR006311">
    <property type="entry name" value="TAT_signal"/>
</dbReference>
<gene>
    <name evidence="4" type="ORF">FQY79_01435</name>
</gene>
<dbReference type="Gene3D" id="2.160.20.10">
    <property type="entry name" value="Single-stranded right-handed beta-helix, Pectin lyase-like"/>
    <property type="match status" value="1"/>
</dbReference>
<sequence>MTTPTHHRSRRLLLACLVACAAAWAAPAAARTWHVSGAGSDTHGNGSAERPFRTIRRVIDPEWGLVSPGDVVELDARPGQGRYDECDVRLRVRLTLRSAPGGGRAHIHCDLDTPDSVTVQIDPDASGSVLSNLEISGGHYYGVMLQTNWYQGGPDSDAGASDVVLEDLLVRDTGRDGIKITPRSRRVTIRRVEIHGTGRRDPSNADGIDNVNGDGMVVEDSYIHDTATTGLYFKGGARDVVVQRNRIENTGDAGILAGFDTSVDFFDLEANPGYHEAIRGVVRNNVVRNTRYAGIGLYATLDTVVAHNTIIDAAREGQAALFFGIVFQDWHGEAGRPPNTGATVVNNLVVQDGGNCVEIRWSPELGGLSALAGAPRMDYNAYPRGSRPCRFFDHRPDSPLALPVSSLERWRQAMGVDVHSVQAAVEVDARGRPLDGSAVVGAGTPLPGLGEDIEGEGRSPTAPTIGAYEAGAGAAAAAAPVAHRIPPGHPASRDGLRELADDTAIVTLSGLARLGNAWPRAAGWITPMRLALLGAGLLALAVLVPALVVARRRNVTGWLFAWMRQDWRAPVPPGTTRHLLFCFVDHYEPGWGTPGLERERARVERWRRDLPKLCEGHRDADGRPPVHTFFYPEEEYREEHLDALVELCRQGLGEIEIHLHHDNDTEDNLRQTLARFTELLATRHDALPRDPATGQPRWAFIHGNWALDNSHPTGRHCGVDNELTVLRETGCYADFTLPAAPDPCQTRTVNRIYYAKDDPARPRSHETGPRVKVGGRSEGDLMIIQGPLGFRWKSRKWGLLPRIENSDIRAVAPATRDRIDAWVQTGIHVEGRPEWIFVKIHTHGAEDEDMDALLGKAMDEAHTYLETRYNDGREWKLHYVSAREAYNIAKAAEAGLDGDPGQYRDYLVPRPGYGVADAAQRRVANG</sequence>
<dbReference type="AlphaFoldDB" id="A0A5C5U8T1"/>
<dbReference type="InterPro" id="IPR039448">
    <property type="entry name" value="Beta_helix"/>
</dbReference>
<dbReference type="InterPro" id="IPR006626">
    <property type="entry name" value="PbH1"/>
</dbReference>
<evidence type="ECO:0000256" key="2">
    <source>
        <dbReference type="SAM" id="SignalP"/>
    </source>
</evidence>
<evidence type="ECO:0000259" key="3">
    <source>
        <dbReference type="Pfam" id="PF13229"/>
    </source>
</evidence>
<accession>A0A5C5U8T1</accession>
<comment type="caution">
    <text evidence="4">The sequence shown here is derived from an EMBL/GenBank/DDBJ whole genome shotgun (WGS) entry which is preliminary data.</text>
</comment>
<feature type="signal peptide" evidence="2">
    <location>
        <begin position="1"/>
        <end position="25"/>
    </location>
</feature>
<feature type="domain" description="Right handed beta helix" evidence="3">
    <location>
        <begin position="159"/>
        <end position="314"/>
    </location>
</feature>
<name>A0A5C5U8T1_9GAMM</name>
<evidence type="ECO:0000313" key="5">
    <source>
        <dbReference type="Proteomes" id="UP000315949"/>
    </source>
</evidence>
<evidence type="ECO:0000256" key="1">
    <source>
        <dbReference type="SAM" id="MobiDB-lite"/>
    </source>
</evidence>
<dbReference type="EMBL" id="VOHE01000001">
    <property type="protein sequence ID" value="TWT21820.1"/>
    <property type="molecule type" value="Genomic_DNA"/>
</dbReference>
<dbReference type="Proteomes" id="UP000315949">
    <property type="component" value="Unassembled WGS sequence"/>
</dbReference>
<keyword evidence="2" id="KW-0732">Signal</keyword>
<dbReference type="Pfam" id="PF13229">
    <property type="entry name" value="Beta_helix"/>
    <property type="match status" value="1"/>
</dbReference>
<dbReference type="SUPFAM" id="SSF51126">
    <property type="entry name" value="Pectin lyase-like"/>
    <property type="match status" value="1"/>
</dbReference>
<keyword evidence="5" id="KW-1185">Reference proteome</keyword>
<feature type="chain" id="PRO_5023101391" description="Right handed beta helix domain-containing protein" evidence="2">
    <location>
        <begin position="26"/>
        <end position="926"/>
    </location>
</feature>
<dbReference type="InterPro" id="IPR012334">
    <property type="entry name" value="Pectin_lyas_fold"/>
</dbReference>
<proteinExistence type="predicted"/>